<keyword evidence="2 7" id="KW-0436">Ligase</keyword>
<feature type="domain" description="tRNA(Ile)-lysidine synthase substrate-binding" evidence="9">
    <location>
        <begin position="262"/>
        <end position="323"/>
    </location>
</feature>
<dbReference type="PANTHER" id="PTHR43033:SF1">
    <property type="entry name" value="TRNA(ILE)-LYSIDINE SYNTHASE-RELATED"/>
    <property type="match status" value="1"/>
</dbReference>
<evidence type="ECO:0000256" key="4">
    <source>
        <dbReference type="ARBA" id="ARBA00022741"/>
    </source>
</evidence>
<dbReference type="InterPro" id="IPR014729">
    <property type="entry name" value="Rossmann-like_a/b/a_fold"/>
</dbReference>
<evidence type="ECO:0000259" key="9">
    <source>
        <dbReference type="Pfam" id="PF09179"/>
    </source>
</evidence>
<evidence type="ECO:0000256" key="1">
    <source>
        <dbReference type="ARBA" id="ARBA00022490"/>
    </source>
</evidence>
<dbReference type="Pfam" id="PF09179">
    <property type="entry name" value="TilS"/>
    <property type="match status" value="1"/>
</dbReference>
<dbReference type="Proteomes" id="UP000242886">
    <property type="component" value="Chromosome SDENCHOL"/>
</dbReference>
<gene>
    <name evidence="7 10" type="primary">tilS</name>
    <name evidence="10" type="ORF">SDENCHOL_11269</name>
</gene>
<keyword evidence="5 7" id="KW-0067">ATP-binding</keyword>
<dbReference type="GO" id="GO:0005524">
    <property type="term" value="F:ATP binding"/>
    <property type="evidence" value="ECO:0007669"/>
    <property type="project" value="UniProtKB-UniRule"/>
</dbReference>
<dbReference type="SUPFAM" id="SSF82829">
    <property type="entry name" value="MesJ substrate recognition domain-like"/>
    <property type="match status" value="1"/>
</dbReference>
<dbReference type="Pfam" id="PF01171">
    <property type="entry name" value="ATP_bind_3"/>
    <property type="match status" value="1"/>
</dbReference>
<dbReference type="Gene3D" id="3.40.50.620">
    <property type="entry name" value="HUPs"/>
    <property type="match status" value="1"/>
</dbReference>
<evidence type="ECO:0000313" key="11">
    <source>
        <dbReference type="Proteomes" id="UP000242886"/>
    </source>
</evidence>
<dbReference type="InterPro" id="IPR011063">
    <property type="entry name" value="TilS/TtcA_N"/>
</dbReference>
<dbReference type="Gene3D" id="1.20.59.20">
    <property type="match status" value="1"/>
</dbReference>
<evidence type="ECO:0000259" key="8">
    <source>
        <dbReference type="Pfam" id="PF01171"/>
    </source>
</evidence>
<feature type="binding site" evidence="7">
    <location>
        <begin position="41"/>
        <end position="46"/>
    </location>
    <ligand>
        <name>ATP</name>
        <dbReference type="ChEBI" id="CHEBI:30616"/>
    </ligand>
</feature>
<organism evidence="10 11">
    <name type="scientific">Sterolibacterium denitrificans</name>
    <dbReference type="NCBI Taxonomy" id="157592"/>
    <lineage>
        <taxon>Bacteria</taxon>
        <taxon>Pseudomonadati</taxon>
        <taxon>Pseudomonadota</taxon>
        <taxon>Betaproteobacteria</taxon>
        <taxon>Nitrosomonadales</taxon>
        <taxon>Sterolibacteriaceae</taxon>
        <taxon>Sterolibacterium</taxon>
    </lineage>
</organism>
<dbReference type="HAMAP" id="MF_01161">
    <property type="entry name" value="tRNA_Ile_lys_synt"/>
    <property type="match status" value="1"/>
</dbReference>
<comment type="similarity">
    <text evidence="7">Belongs to the tRNA(Ile)-lysidine synthase family.</text>
</comment>
<evidence type="ECO:0000256" key="2">
    <source>
        <dbReference type="ARBA" id="ARBA00022598"/>
    </source>
</evidence>
<comment type="function">
    <text evidence="7">Ligates lysine onto the cytidine present at position 34 of the AUA codon-specific tRNA(Ile) that contains the anticodon CAU, in an ATP-dependent manner. Cytidine is converted to lysidine, thus changing the amino acid specificity of the tRNA from methionine to isoleucine.</text>
</comment>
<name>A0A7Z7HQR3_9PROT</name>
<evidence type="ECO:0000256" key="6">
    <source>
        <dbReference type="ARBA" id="ARBA00048539"/>
    </source>
</evidence>
<comment type="domain">
    <text evidence="7">The N-terminal region contains the highly conserved SGGXDS motif, predicted to be a P-loop motif involved in ATP binding.</text>
</comment>
<keyword evidence="3 7" id="KW-0819">tRNA processing</keyword>
<accession>A0A7Z7HQR3</accession>
<reference evidence="10" key="1">
    <citation type="submission" date="2017-03" db="EMBL/GenBank/DDBJ databases">
        <authorList>
            <consortium name="AG Boll"/>
        </authorList>
    </citation>
    <scope>NUCLEOTIDE SEQUENCE [LARGE SCALE GENOMIC DNA]</scope>
    <source>
        <strain evidence="10">Chol</strain>
    </source>
</reference>
<evidence type="ECO:0000313" key="10">
    <source>
        <dbReference type="EMBL" id="SMB25412.1"/>
    </source>
</evidence>
<dbReference type="EC" id="6.3.4.19" evidence="7"/>
<dbReference type="GO" id="GO:0006400">
    <property type="term" value="P:tRNA modification"/>
    <property type="evidence" value="ECO:0007669"/>
    <property type="project" value="UniProtKB-UniRule"/>
</dbReference>
<dbReference type="CDD" id="cd01992">
    <property type="entry name" value="TilS_N"/>
    <property type="match status" value="1"/>
</dbReference>
<dbReference type="GO" id="GO:0005737">
    <property type="term" value="C:cytoplasm"/>
    <property type="evidence" value="ECO:0007669"/>
    <property type="project" value="UniProtKB-SubCell"/>
</dbReference>
<comment type="catalytic activity">
    <reaction evidence="6 7">
        <text>cytidine(34) in tRNA(Ile2) + L-lysine + ATP = lysidine(34) in tRNA(Ile2) + AMP + diphosphate + H(+)</text>
        <dbReference type="Rhea" id="RHEA:43744"/>
        <dbReference type="Rhea" id="RHEA-COMP:10625"/>
        <dbReference type="Rhea" id="RHEA-COMP:10670"/>
        <dbReference type="ChEBI" id="CHEBI:15378"/>
        <dbReference type="ChEBI" id="CHEBI:30616"/>
        <dbReference type="ChEBI" id="CHEBI:32551"/>
        <dbReference type="ChEBI" id="CHEBI:33019"/>
        <dbReference type="ChEBI" id="CHEBI:82748"/>
        <dbReference type="ChEBI" id="CHEBI:83665"/>
        <dbReference type="ChEBI" id="CHEBI:456215"/>
        <dbReference type="EC" id="6.3.4.19"/>
    </reaction>
</comment>
<keyword evidence="4 7" id="KW-0547">Nucleotide-binding</keyword>
<dbReference type="SUPFAM" id="SSF52402">
    <property type="entry name" value="Adenine nucleotide alpha hydrolases-like"/>
    <property type="match status" value="1"/>
</dbReference>
<evidence type="ECO:0000256" key="5">
    <source>
        <dbReference type="ARBA" id="ARBA00022840"/>
    </source>
</evidence>
<protein>
    <recommendedName>
        <fullName evidence="7">tRNA(Ile)-lysidine synthase</fullName>
        <ecNumber evidence="7">6.3.4.19</ecNumber>
    </recommendedName>
    <alternativeName>
        <fullName evidence="7">tRNA(Ile)-2-lysyl-cytidine synthase</fullName>
    </alternativeName>
    <alternativeName>
        <fullName evidence="7">tRNA(Ile)-lysidine synthetase</fullName>
    </alternativeName>
</protein>
<proteinExistence type="inferred from homology"/>
<dbReference type="InterPro" id="IPR012094">
    <property type="entry name" value="tRNA_Ile_lys_synt"/>
</dbReference>
<evidence type="ECO:0000256" key="7">
    <source>
        <dbReference type="HAMAP-Rule" id="MF_01161"/>
    </source>
</evidence>
<keyword evidence="1 7" id="KW-0963">Cytoplasm</keyword>
<feature type="domain" description="tRNA(Ile)-lysidine/2-thiocytidine synthase N-terminal" evidence="8">
    <location>
        <begin position="36"/>
        <end position="213"/>
    </location>
</feature>
<evidence type="ECO:0000256" key="3">
    <source>
        <dbReference type="ARBA" id="ARBA00022694"/>
    </source>
</evidence>
<sequence length="341" mass="37889">MANTRNSAPPESERLLAQLSASLKRHLPLASARKRLVVGLSGGRDSVALLHALHELQAGFDYELAACHVHHGISPHADEWLTFCSRFCQRLQVPLTCVAVTVPRDAAEGLEAAARACRYAAFSRLDADCLVLGQHLGDQAETLLFNLLRGGGVHGARGMPESRWLRSGLALLRPLLAMPRGEIERYLQAHDLAWIDDESNLDVRHSRNFLRHRIIPELRMRFPAVEGRFAAAAGRFAEAAELLDELAVADLGEVPASFPVPVATLAALNEPRARNLLRYLLVRQGVKIPSEARLKEALRQLLEAAADRHPALILGEWRLFRQRREVRLEKTLGKLCDNEIK</sequence>
<keyword evidence="11" id="KW-1185">Reference proteome</keyword>
<dbReference type="RefSeq" id="WP_154716471.1">
    <property type="nucleotide sequence ID" value="NZ_LT837803.1"/>
</dbReference>
<dbReference type="NCBIfam" id="TIGR02432">
    <property type="entry name" value="lysidine_TilS_N"/>
    <property type="match status" value="1"/>
</dbReference>
<dbReference type="PANTHER" id="PTHR43033">
    <property type="entry name" value="TRNA(ILE)-LYSIDINE SYNTHASE-RELATED"/>
    <property type="match status" value="1"/>
</dbReference>
<comment type="subcellular location">
    <subcellularLocation>
        <location evidence="7">Cytoplasm</location>
    </subcellularLocation>
</comment>
<dbReference type="InterPro" id="IPR015262">
    <property type="entry name" value="tRNA_Ile_lys_synt_subst-bd"/>
</dbReference>
<dbReference type="AlphaFoldDB" id="A0A7Z7HQR3"/>
<dbReference type="GO" id="GO:0032267">
    <property type="term" value="F:tRNA(Ile)-lysidine synthase activity"/>
    <property type="evidence" value="ECO:0007669"/>
    <property type="project" value="UniProtKB-EC"/>
</dbReference>
<dbReference type="EMBL" id="LT837803">
    <property type="protein sequence ID" value="SMB25412.1"/>
    <property type="molecule type" value="Genomic_DNA"/>
</dbReference>
<dbReference type="InterPro" id="IPR012795">
    <property type="entry name" value="tRNA_Ile_lys_synt_N"/>
</dbReference>